<name>A0AB37UKQ5_9CYAN</name>
<dbReference type="Gene3D" id="3.30.2170.10">
    <property type="entry name" value="archaeoglobus fulgidus dsm 4304 superfamily"/>
    <property type="match status" value="1"/>
</dbReference>
<dbReference type="PANTHER" id="PTHR39518">
    <property type="entry name" value="UPF0215 PROTEIN MJ1150"/>
    <property type="match status" value="1"/>
</dbReference>
<protein>
    <submittedName>
        <fullName evidence="1">Uncharacterized protein</fullName>
    </submittedName>
</protein>
<sequence length="194" mass="21620">MKLETLLARDRTIRVIGFDDAPFVRRRSSSVSIVGVICAETRFEGMVWGKVRQDGWNATDTICQLLLGKKFLPQLHILLLDGIGFGGFNIIDLPKLADKLKIPCVTVMRRQPNMTKIETALQRLPQPHRRLELMRRAGKVHAYPPFFFQVCGEDPDVISAVLQRLSDRGHVPEALRLAHLIGAAVVKGESGSSA</sequence>
<comment type="caution">
    <text evidence="1">The sequence shown here is derived from an EMBL/GenBank/DDBJ whole genome shotgun (WGS) entry which is preliminary data.</text>
</comment>
<keyword evidence="2" id="KW-1185">Reference proteome</keyword>
<dbReference type="EMBL" id="RSCK01000019">
    <property type="protein sequence ID" value="RUT11930.1"/>
    <property type="molecule type" value="Genomic_DNA"/>
</dbReference>
<evidence type="ECO:0000313" key="2">
    <source>
        <dbReference type="Proteomes" id="UP000282574"/>
    </source>
</evidence>
<dbReference type="HAMAP" id="MF_00582">
    <property type="entry name" value="UPF0215"/>
    <property type="match status" value="1"/>
</dbReference>
<dbReference type="InterPro" id="IPR002802">
    <property type="entry name" value="Endo_dU"/>
</dbReference>
<dbReference type="RefSeq" id="WP_015155391.1">
    <property type="nucleotide sequence ID" value="NZ_JAVKZF010000001.1"/>
</dbReference>
<dbReference type="PANTHER" id="PTHR39518:SF2">
    <property type="entry name" value="UPF0215 PROTEIN MJ1150"/>
    <property type="match status" value="1"/>
</dbReference>
<accession>A0AB37UKQ5</accession>
<dbReference type="AlphaFoldDB" id="A0AB37UKQ5"/>
<reference evidence="1 2" key="1">
    <citation type="journal article" date="2019" name="Genome Biol. Evol.">
        <title>Day and night: Metabolic profiles and evolutionary relationships of six axenic non-marine cyanobacteria.</title>
        <authorList>
            <person name="Will S.E."/>
            <person name="Henke P."/>
            <person name="Boedeker C."/>
            <person name="Huang S."/>
            <person name="Brinkmann H."/>
            <person name="Rohde M."/>
            <person name="Jarek M."/>
            <person name="Friedl T."/>
            <person name="Seufert S."/>
            <person name="Schumacher M."/>
            <person name="Overmann J."/>
            <person name="Neumann-Schaal M."/>
            <person name="Petersen J."/>
        </authorList>
    </citation>
    <scope>NUCLEOTIDE SEQUENCE [LARGE SCALE GENOMIC DNA]</scope>
    <source>
        <strain evidence="1 2">SAG 39.79</strain>
    </source>
</reference>
<dbReference type="Pfam" id="PF01949">
    <property type="entry name" value="Endo_dU"/>
    <property type="match status" value="1"/>
</dbReference>
<dbReference type="PIRSF" id="PIRSF006380">
    <property type="entry name" value="UCP006380"/>
    <property type="match status" value="1"/>
</dbReference>
<dbReference type="Proteomes" id="UP000282574">
    <property type="component" value="Unassembled WGS sequence"/>
</dbReference>
<gene>
    <name evidence="1" type="ORF">DSM107010_27380</name>
</gene>
<evidence type="ECO:0000313" key="1">
    <source>
        <dbReference type="EMBL" id="RUT11930.1"/>
    </source>
</evidence>
<proteinExistence type="inferred from homology"/>
<organism evidence="1 2">
    <name type="scientific">Chroococcidiopsis cubana SAG 39.79</name>
    <dbReference type="NCBI Taxonomy" id="388085"/>
    <lineage>
        <taxon>Bacteria</taxon>
        <taxon>Bacillati</taxon>
        <taxon>Cyanobacteriota</taxon>
        <taxon>Cyanophyceae</taxon>
        <taxon>Chroococcidiopsidales</taxon>
        <taxon>Chroococcidiopsidaceae</taxon>
        <taxon>Chroococcidiopsis</taxon>
    </lineage>
</organism>